<dbReference type="GO" id="GO:0005634">
    <property type="term" value="C:nucleus"/>
    <property type="evidence" value="ECO:0007669"/>
    <property type="project" value="TreeGrafter"/>
</dbReference>
<evidence type="ECO:0000256" key="6">
    <source>
        <dbReference type="ARBA" id="ARBA00022759"/>
    </source>
</evidence>
<accession>A0A8H7Q126</accession>
<dbReference type="PANTHER" id="PTHR46018">
    <property type="entry name" value="ZINC PHOSPHODIESTERASE ELAC PROTEIN 1"/>
    <property type="match status" value="1"/>
</dbReference>
<keyword evidence="8" id="KW-0862">Zinc</keyword>
<dbReference type="Gene3D" id="3.60.15.10">
    <property type="entry name" value="Ribonuclease Z/Hydroxyacylglutathione hydrolase-like"/>
    <property type="match status" value="1"/>
</dbReference>
<evidence type="ECO:0000256" key="8">
    <source>
        <dbReference type="ARBA" id="ARBA00022833"/>
    </source>
</evidence>
<evidence type="ECO:0000313" key="10">
    <source>
        <dbReference type="Proteomes" id="UP000612746"/>
    </source>
</evidence>
<dbReference type="Pfam" id="PF23023">
    <property type="entry name" value="Anti-Pycsar_Apyc1"/>
    <property type="match status" value="1"/>
</dbReference>
<evidence type="ECO:0000256" key="1">
    <source>
        <dbReference type="ARBA" id="ARBA00001947"/>
    </source>
</evidence>
<keyword evidence="3" id="KW-0819">tRNA processing</keyword>
<sequence length="395" mass="43496">MKAPKRVPLGKSLILCLSFILSITMVGLMDITFLGTSSAVPSATRNHQSMALRLPTGNVLVFDVGEATQHQFQKSQVRTGRIQAIFITHLHGDHCYGLPALICTMSMTLQNEMSETLEIYGPANLRRWLRSTFQLTYATFQRKYRVHEFLSSEDPRDENLGLMENELPGDNIYVQSSSSPHWRVQLADGYTVTAVPILHSIPALGYIVCEPPVPGKINLSEIKPVLDSQKDALARQGIKNPMILLGQLQKGQKVVLPDGTELLPAPTRRGRKVVILGDTKDATSVIPFCESDPPHVLVHEATNALTSADPPGTTLEEVTASTVDHGHSTPQMAGSLAKAIKAKHLLMTHFSSRYRGDETPDALALMEEIRTQAIETAGHENVHCARDLWSFNIEL</sequence>
<dbReference type="InterPro" id="IPR013471">
    <property type="entry name" value="RNase_Z/BN"/>
</dbReference>
<dbReference type="GO" id="GO:0046872">
    <property type="term" value="F:metal ion binding"/>
    <property type="evidence" value="ECO:0007669"/>
    <property type="project" value="UniProtKB-KW"/>
</dbReference>
<dbReference type="CDD" id="cd07717">
    <property type="entry name" value="RNaseZ_ZiPD-like_MBL-fold"/>
    <property type="match status" value="1"/>
</dbReference>
<dbReference type="HAMAP" id="MF_01818">
    <property type="entry name" value="RNase_Z_BN"/>
    <property type="match status" value="1"/>
</dbReference>
<reference evidence="9" key="1">
    <citation type="submission" date="2020-12" db="EMBL/GenBank/DDBJ databases">
        <title>Metabolic potential, ecology and presence of endohyphal bacteria is reflected in genomic diversity of Mucoromycotina.</title>
        <authorList>
            <person name="Muszewska A."/>
            <person name="Okrasinska A."/>
            <person name="Steczkiewicz K."/>
            <person name="Drgas O."/>
            <person name="Orlowska M."/>
            <person name="Perlinska-Lenart U."/>
            <person name="Aleksandrzak-Piekarczyk T."/>
            <person name="Szatraj K."/>
            <person name="Zielenkiewicz U."/>
            <person name="Pilsyk S."/>
            <person name="Malc E."/>
            <person name="Mieczkowski P."/>
            <person name="Kruszewska J.S."/>
            <person name="Biernat P."/>
            <person name="Pawlowska J."/>
        </authorList>
    </citation>
    <scope>NUCLEOTIDE SEQUENCE</scope>
    <source>
        <strain evidence="9">WA0000051536</strain>
    </source>
</reference>
<comment type="cofactor">
    <cofactor evidence="1">
        <name>Zn(2+)</name>
        <dbReference type="ChEBI" id="CHEBI:29105"/>
    </cofactor>
</comment>
<evidence type="ECO:0000256" key="7">
    <source>
        <dbReference type="ARBA" id="ARBA00022801"/>
    </source>
</evidence>
<dbReference type="PANTHER" id="PTHR46018:SF2">
    <property type="entry name" value="ZINC PHOSPHODIESTERASE ELAC PROTEIN 1"/>
    <property type="match status" value="1"/>
</dbReference>
<keyword evidence="10" id="KW-1185">Reference proteome</keyword>
<dbReference type="EMBL" id="JAEPRA010000007">
    <property type="protein sequence ID" value="KAG2183094.1"/>
    <property type="molecule type" value="Genomic_DNA"/>
</dbReference>
<evidence type="ECO:0000256" key="3">
    <source>
        <dbReference type="ARBA" id="ARBA00022694"/>
    </source>
</evidence>
<keyword evidence="7" id="KW-0378">Hydrolase</keyword>
<evidence type="ECO:0000256" key="5">
    <source>
        <dbReference type="ARBA" id="ARBA00022723"/>
    </source>
</evidence>
<keyword evidence="6" id="KW-0255">Endonuclease</keyword>
<name>A0A8H7Q126_9FUNG</name>
<comment type="subunit">
    <text evidence="2">Homodimer.</text>
</comment>
<evidence type="ECO:0000256" key="2">
    <source>
        <dbReference type="ARBA" id="ARBA00011738"/>
    </source>
</evidence>
<proteinExistence type="inferred from homology"/>
<dbReference type="SUPFAM" id="SSF56281">
    <property type="entry name" value="Metallo-hydrolase/oxidoreductase"/>
    <property type="match status" value="1"/>
</dbReference>
<dbReference type="GO" id="GO:0042781">
    <property type="term" value="F:3'-tRNA processing endoribonuclease activity"/>
    <property type="evidence" value="ECO:0007669"/>
    <property type="project" value="TreeGrafter"/>
</dbReference>
<evidence type="ECO:0000313" key="9">
    <source>
        <dbReference type="EMBL" id="KAG2183094.1"/>
    </source>
</evidence>
<comment type="caution">
    <text evidence="9">The sequence shown here is derived from an EMBL/GenBank/DDBJ whole genome shotgun (WGS) entry which is preliminary data.</text>
</comment>
<organism evidence="9 10">
    <name type="scientific">Umbelopsis vinacea</name>
    <dbReference type="NCBI Taxonomy" id="44442"/>
    <lineage>
        <taxon>Eukaryota</taxon>
        <taxon>Fungi</taxon>
        <taxon>Fungi incertae sedis</taxon>
        <taxon>Mucoromycota</taxon>
        <taxon>Mucoromycotina</taxon>
        <taxon>Umbelopsidomycetes</taxon>
        <taxon>Umbelopsidales</taxon>
        <taxon>Umbelopsidaceae</taxon>
        <taxon>Umbelopsis</taxon>
    </lineage>
</organism>
<keyword evidence="5" id="KW-0479">Metal-binding</keyword>
<dbReference type="Proteomes" id="UP000612746">
    <property type="component" value="Unassembled WGS sequence"/>
</dbReference>
<protein>
    <submittedName>
        <fullName evidence="9">Uncharacterized protein</fullName>
    </submittedName>
</protein>
<gene>
    <name evidence="9" type="ORF">INT44_006075</name>
</gene>
<keyword evidence="4" id="KW-0540">Nuclease</keyword>
<evidence type="ECO:0000256" key="4">
    <source>
        <dbReference type="ARBA" id="ARBA00022722"/>
    </source>
</evidence>
<dbReference type="OrthoDB" id="527344at2759"/>
<dbReference type="InterPro" id="IPR036866">
    <property type="entry name" value="RibonucZ/Hydroxyglut_hydro"/>
</dbReference>
<dbReference type="AlphaFoldDB" id="A0A8H7Q126"/>